<evidence type="ECO:0000313" key="3">
    <source>
        <dbReference type="Proteomes" id="UP000246740"/>
    </source>
</evidence>
<accession>A0A317XK98</accession>
<sequence length="178" mass="19677">MWYGWDASVSNNRRRSDGQCARHSGTMKLADDEHAGRTERHQKPGPHFANKTGRRQDQKCRTMSSIVNHLRSEPIPSPLVSRMPAACERPACNPALGDPTACPAAAAAAAAPTHHLLPCERKEFAVSLGLSRSFDDNTFSSSRSWFGGLQRNTLFPNLLLAHLHLEPLELGTTRKQKE</sequence>
<feature type="region of interest" description="Disordered" evidence="1">
    <location>
        <begin position="1"/>
        <end position="57"/>
    </location>
</feature>
<keyword evidence="3" id="KW-1185">Reference proteome</keyword>
<organism evidence="2 3">
    <name type="scientific">Testicularia cyperi</name>
    <dbReference type="NCBI Taxonomy" id="1882483"/>
    <lineage>
        <taxon>Eukaryota</taxon>
        <taxon>Fungi</taxon>
        <taxon>Dikarya</taxon>
        <taxon>Basidiomycota</taxon>
        <taxon>Ustilaginomycotina</taxon>
        <taxon>Ustilaginomycetes</taxon>
        <taxon>Ustilaginales</taxon>
        <taxon>Anthracoideaceae</taxon>
        <taxon>Testicularia</taxon>
    </lineage>
</organism>
<feature type="compositionally biased region" description="Basic and acidic residues" evidence="1">
    <location>
        <begin position="29"/>
        <end position="42"/>
    </location>
</feature>
<dbReference type="InParanoid" id="A0A317XK98"/>
<dbReference type="EMBL" id="KZ819201">
    <property type="protein sequence ID" value="PWY97888.1"/>
    <property type="molecule type" value="Genomic_DNA"/>
</dbReference>
<protein>
    <submittedName>
        <fullName evidence="2">Uncharacterized protein</fullName>
    </submittedName>
</protein>
<reference evidence="2 3" key="1">
    <citation type="journal article" date="2018" name="Mol. Biol. Evol.">
        <title>Broad Genomic Sampling Reveals a Smut Pathogenic Ancestry of the Fungal Clade Ustilaginomycotina.</title>
        <authorList>
            <person name="Kijpornyongpan T."/>
            <person name="Mondo S.J."/>
            <person name="Barry K."/>
            <person name="Sandor L."/>
            <person name="Lee J."/>
            <person name="Lipzen A."/>
            <person name="Pangilinan J."/>
            <person name="LaButti K."/>
            <person name="Hainaut M."/>
            <person name="Henrissat B."/>
            <person name="Grigoriev I.V."/>
            <person name="Spatafora J.W."/>
            <person name="Aime M.C."/>
        </authorList>
    </citation>
    <scope>NUCLEOTIDE SEQUENCE [LARGE SCALE GENOMIC DNA]</scope>
    <source>
        <strain evidence="2 3">MCA 3645</strain>
    </source>
</reference>
<evidence type="ECO:0000256" key="1">
    <source>
        <dbReference type="SAM" id="MobiDB-lite"/>
    </source>
</evidence>
<dbReference type="AlphaFoldDB" id="A0A317XK98"/>
<name>A0A317XK98_9BASI</name>
<proteinExistence type="predicted"/>
<gene>
    <name evidence="2" type="ORF">BCV70DRAFT_42632</name>
</gene>
<evidence type="ECO:0000313" key="2">
    <source>
        <dbReference type="EMBL" id="PWY97888.1"/>
    </source>
</evidence>
<dbReference type="Proteomes" id="UP000246740">
    <property type="component" value="Unassembled WGS sequence"/>
</dbReference>